<evidence type="ECO:0000313" key="3">
    <source>
        <dbReference type="EMBL" id="MBE0382556.1"/>
    </source>
</evidence>
<keyword evidence="1" id="KW-1133">Transmembrane helix</keyword>
<dbReference type="Gene3D" id="2.60.40.420">
    <property type="entry name" value="Cupredoxins - blue copper proteins"/>
    <property type="match status" value="1"/>
</dbReference>
<dbReference type="Pfam" id="PF13473">
    <property type="entry name" value="Cupredoxin_1"/>
    <property type="match status" value="1"/>
</dbReference>
<feature type="transmembrane region" description="Helical" evidence="1">
    <location>
        <begin position="6"/>
        <end position="22"/>
    </location>
</feature>
<dbReference type="SUPFAM" id="SSF49503">
    <property type="entry name" value="Cupredoxins"/>
    <property type="match status" value="1"/>
</dbReference>
<accession>A0A2K4X7N5</accession>
<name>A0A2K4X7N5_PSEVC</name>
<keyword evidence="1" id="KW-0472">Membrane</keyword>
<dbReference type="Proteomes" id="UP000615003">
    <property type="component" value="Unassembled WGS sequence"/>
</dbReference>
<dbReference type="EMBL" id="AQGW01000018">
    <property type="protein sequence ID" value="MBE0382556.1"/>
    <property type="molecule type" value="Genomic_DNA"/>
</dbReference>
<dbReference type="Proteomes" id="UP000238288">
    <property type="component" value="Chromosome PCAR9a"/>
</dbReference>
<proteinExistence type="predicted"/>
<dbReference type="RefSeq" id="WP_104642280.1">
    <property type="nucleotide sequence ID" value="NZ_AQGW01000018.1"/>
</dbReference>
<protein>
    <submittedName>
        <fullName evidence="4">Plastocyanin</fullName>
    </submittedName>
</protein>
<organism evidence="4 5">
    <name type="scientific">Pseudoalteromonas carrageenovora IAM 12662</name>
    <dbReference type="NCBI Taxonomy" id="1314868"/>
    <lineage>
        <taxon>Bacteria</taxon>
        <taxon>Pseudomonadati</taxon>
        <taxon>Pseudomonadota</taxon>
        <taxon>Gammaproteobacteria</taxon>
        <taxon>Alteromonadales</taxon>
        <taxon>Pseudoalteromonadaceae</taxon>
        <taxon>Pseudoalteromonas</taxon>
    </lineage>
</organism>
<evidence type="ECO:0000313" key="5">
    <source>
        <dbReference type="Proteomes" id="UP000238288"/>
    </source>
</evidence>
<dbReference type="GeneID" id="93662977"/>
<gene>
    <name evidence="4" type="ORF">PCAR9_A20779</name>
    <name evidence="3" type="ORF">PCARR_a0898</name>
</gene>
<dbReference type="OrthoDB" id="9800141at2"/>
<evidence type="ECO:0000313" key="4">
    <source>
        <dbReference type="EMBL" id="SOU40341.1"/>
    </source>
</evidence>
<dbReference type="InterPro" id="IPR028096">
    <property type="entry name" value="EfeO_Cupredoxin"/>
</dbReference>
<dbReference type="InterPro" id="IPR008972">
    <property type="entry name" value="Cupredoxin"/>
</dbReference>
<dbReference type="EMBL" id="LT965928">
    <property type="protein sequence ID" value="SOU40341.1"/>
    <property type="molecule type" value="Genomic_DNA"/>
</dbReference>
<keyword evidence="6" id="KW-1185">Reference proteome</keyword>
<evidence type="ECO:0000313" key="6">
    <source>
        <dbReference type="Proteomes" id="UP000615003"/>
    </source>
</evidence>
<feature type="domain" description="EfeO-type cupredoxin-like" evidence="2">
    <location>
        <begin position="12"/>
        <end position="116"/>
    </location>
</feature>
<evidence type="ECO:0000259" key="2">
    <source>
        <dbReference type="Pfam" id="PF13473"/>
    </source>
</evidence>
<evidence type="ECO:0000256" key="1">
    <source>
        <dbReference type="SAM" id="Phobius"/>
    </source>
</evidence>
<reference evidence="4 5" key="2">
    <citation type="submission" date="2017-11" db="EMBL/GenBank/DDBJ databases">
        <authorList>
            <person name="Han C.G."/>
        </authorList>
    </citation>
    <scope>NUCLEOTIDE SEQUENCE [LARGE SCALE GENOMIC DNA]</scope>
    <source>
        <strain evidence="5">ATCC 43555</strain>
        <strain evidence="4">ATCC43555</strain>
    </source>
</reference>
<dbReference type="AlphaFoldDB" id="A0A2K4X7N5"/>
<reference evidence="3 6" key="1">
    <citation type="submission" date="2015-06" db="EMBL/GenBank/DDBJ databases">
        <title>Genome sequence of Pseudoalteromonas carrageenovora.</title>
        <authorList>
            <person name="Xie B.-B."/>
            <person name="Rong J.-C."/>
            <person name="Qin Q.-L."/>
            <person name="Zhang Y.-Z."/>
        </authorList>
    </citation>
    <scope>NUCLEOTIDE SEQUENCE [LARGE SCALE GENOMIC DNA]</scope>
    <source>
        <strain evidence="3 6">IAM 12662</strain>
    </source>
</reference>
<keyword evidence="1" id="KW-0812">Transmembrane</keyword>
<sequence length="117" mass="13040">MLMINILGAILIAAIIYWFWLYKPKQIQTDDNTVTIVVDNGVYQPGNIKVAANKQVTLTFNRKDSAPCAETVVFPALDISKSLAMGDDNKITLPALKAGEYDFHCQMQMYKGKLIAE</sequence>